<dbReference type="EMBL" id="VLLB01000012">
    <property type="protein sequence ID" value="TWI61183.1"/>
    <property type="molecule type" value="Genomic_DNA"/>
</dbReference>
<protein>
    <submittedName>
        <fullName evidence="1">Uncharacterized protein</fullName>
    </submittedName>
</protein>
<evidence type="ECO:0000313" key="2">
    <source>
        <dbReference type="Proteomes" id="UP000318431"/>
    </source>
</evidence>
<organism evidence="1 2">
    <name type="scientific">Pseudoduganella lurida</name>
    <dbReference type="NCBI Taxonomy" id="1036180"/>
    <lineage>
        <taxon>Bacteria</taxon>
        <taxon>Pseudomonadati</taxon>
        <taxon>Pseudomonadota</taxon>
        <taxon>Betaproteobacteria</taxon>
        <taxon>Burkholderiales</taxon>
        <taxon>Oxalobacteraceae</taxon>
        <taxon>Telluria group</taxon>
        <taxon>Pseudoduganella</taxon>
    </lineage>
</organism>
<proteinExistence type="predicted"/>
<reference evidence="1 2" key="1">
    <citation type="journal article" date="2015" name="Stand. Genomic Sci.">
        <title>Genomic Encyclopedia of Bacterial and Archaeal Type Strains, Phase III: the genomes of soil and plant-associated and newly described type strains.</title>
        <authorList>
            <person name="Whitman W.B."/>
            <person name="Woyke T."/>
            <person name="Klenk H.P."/>
            <person name="Zhou Y."/>
            <person name="Lilburn T.G."/>
            <person name="Beck B.J."/>
            <person name="De Vos P."/>
            <person name="Vandamme P."/>
            <person name="Eisen J.A."/>
            <person name="Garrity G."/>
            <person name="Hugenholtz P."/>
            <person name="Kyrpides N.C."/>
        </authorList>
    </citation>
    <scope>NUCLEOTIDE SEQUENCE [LARGE SCALE GENOMIC DNA]</scope>
    <source>
        <strain evidence="1 2">CGMCC 1.10822</strain>
    </source>
</reference>
<keyword evidence="2" id="KW-1185">Reference proteome</keyword>
<accession>A0A562QX60</accession>
<dbReference type="RefSeq" id="WP_158643196.1">
    <property type="nucleotide sequence ID" value="NZ_VLLB01000012.1"/>
</dbReference>
<dbReference type="Proteomes" id="UP000318431">
    <property type="component" value="Unassembled WGS sequence"/>
</dbReference>
<evidence type="ECO:0000313" key="1">
    <source>
        <dbReference type="EMBL" id="TWI61183.1"/>
    </source>
</evidence>
<gene>
    <name evidence="1" type="ORF">IP91_04770</name>
</gene>
<sequence length="48" mass="5159">MNGFTNAAAQQSTPSFSFASLIAALFQLKLRDKLSAANRDDGAHTWGM</sequence>
<name>A0A562QX60_9BURK</name>
<dbReference type="AlphaFoldDB" id="A0A562QX60"/>
<comment type="caution">
    <text evidence="1">The sequence shown here is derived from an EMBL/GenBank/DDBJ whole genome shotgun (WGS) entry which is preliminary data.</text>
</comment>